<dbReference type="OrthoDB" id="10633705at2759"/>
<organism evidence="3 4">
    <name type="scientific">Linnemannia elongata AG-77</name>
    <dbReference type="NCBI Taxonomy" id="1314771"/>
    <lineage>
        <taxon>Eukaryota</taxon>
        <taxon>Fungi</taxon>
        <taxon>Fungi incertae sedis</taxon>
        <taxon>Mucoromycota</taxon>
        <taxon>Mortierellomycotina</taxon>
        <taxon>Mortierellomycetes</taxon>
        <taxon>Mortierellales</taxon>
        <taxon>Mortierellaceae</taxon>
        <taxon>Linnemannia</taxon>
    </lineage>
</organism>
<feature type="region of interest" description="Disordered" evidence="1">
    <location>
        <begin position="1"/>
        <end position="93"/>
    </location>
</feature>
<reference evidence="3 4" key="1">
    <citation type="submission" date="2016-05" db="EMBL/GenBank/DDBJ databases">
        <title>Genome sequencing reveals origins of a unique bacterial endosymbiosis in the earliest lineages of terrestrial Fungi.</title>
        <authorList>
            <consortium name="DOE Joint Genome Institute"/>
            <person name="Uehling J."/>
            <person name="Gryganskyi A."/>
            <person name="Hameed K."/>
            <person name="Tschaplinski T."/>
            <person name="Misztal P."/>
            <person name="Wu S."/>
            <person name="Desiro A."/>
            <person name="Vande Pol N."/>
            <person name="Du Z.-Y."/>
            <person name="Zienkiewicz A."/>
            <person name="Zienkiewicz K."/>
            <person name="Morin E."/>
            <person name="Tisserant E."/>
            <person name="Splivallo R."/>
            <person name="Hainaut M."/>
            <person name="Henrissat B."/>
            <person name="Ohm R."/>
            <person name="Kuo A."/>
            <person name="Yan J."/>
            <person name="Lipzen A."/>
            <person name="Nolan M."/>
            <person name="Labutti K."/>
            <person name="Barry K."/>
            <person name="Goldstein A."/>
            <person name="Labbe J."/>
            <person name="Schadt C."/>
            <person name="Tuskan G."/>
            <person name="Grigoriev I."/>
            <person name="Martin F."/>
            <person name="Vilgalys R."/>
            <person name="Bonito G."/>
        </authorList>
    </citation>
    <scope>NUCLEOTIDE SEQUENCE [LARGE SCALE GENOMIC DNA]</scope>
    <source>
        <strain evidence="3 4">AG-77</strain>
    </source>
</reference>
<dbReference type="Proteomes" id="UP000078512">
    <property type="component" value="Unassembled WGS sequence"/>
</dbReference>
<feature type="compositionally biased region" description="Polar residues" evidence="1">
    <location>
        <begin position="15"/>
        <end position="34"/>
    </location>
</feature>
<feature type="region of interest" description="Disordered" evidence="1">
    <location>
        <begin position="199"/>
        <end position="252"/>
    </location>
</feature>
<protein>
    <submittedName>
        <fullName evidence="3">Uncharacterized protein</fullName>
    </submittedName>
</protein>
<name>A0A197JGK5_9FUNG</name>
<sequence>MLAPPDHPAGRPGPRNNTTSTALATQHSYQIDTLSSSSSSSQPTANLHPNQQQQSQSTTHVQSPVIQYLLLPVDSSDDDSPPQEDQHIPSNEGRSAALPSAALAIYTQPFTQPSPLPSRRSTPTSTQSLLPHLQQHQQHQQQQHEYSIPESMGHESIGDFAYISTFPENDATSISYERQQQPYPDSFQQMQQVHHLNRAFSPQPSTPRQQQHQHQQQSNHHRHHSQQQHQYQQQYQPQHQHPASYPPPPIVQSRAYSEPIVHVYPEPELVDTSVNENNAAAVLSTSAGRSLSYRSCVSSSSQFLPIKPTIRKKNIILWIGGGVIITCIVAVIALVVVMKMEKMNDNYNDSDNTNNNNGNSQQPPPSATWPSRPTPTSTRGSPSPISGLQVSPPLLTSFPATNKPCPEFFCQDYLDTYQKTCSQDSAYRTCVAPCLIENGEQQQAFSKPILNSYPEPTLVDINDNIELVA</sequence>
<accession>A0A197JGK5</accession>
<proteinExistence type="predicted"/>
<feature type="region of interest" description="Disordered" evidence="1">
    <location>
        <begin position="347"/>
        <end position="387"/>
    </location>
</feature>
<feature type="compositionally biased region" description="Low complexity" evidence="1">
    <location>
        <begin position="347"/>
        <end position="359"/>
    </location>
</feature>
<feature type="compositionally biased region" description="Low complexity" evidence="1">
    <location>
        <begin position="111"/>
        <end position="144"/>
    </location>
</feature>
<keyword evidence="4" id="KW-1185">Reference proteome</keyword>
<evidence type="ECO:0000313" key="4">
    <source>
        <dbReference type="Proteomes" id="UP000078512"/>
    </source>
</evidence>
<keyword evidence="2" id="KW-1133">Transmembrane helix</keyword>
<dbReference type="AlphaFoldDB" id="A0A197JGK5"/>
<evidence type="ECO:0000313" key="3">
    <source>
        <dbReference type="EMBL" id="OAQ24265.1"/>
    </source>
</evidence>
<dbReference type="EMBL" id="KV442098">
    <property type="protein sequence ID" value="OAQ24265.1"/>
    <property type="molecule type" value="Genomic_DNA"/>
</dbReference>
<gene>
    <name evidence="3" type="ORF">K457DRAFT_35998</name>
</gene>
<keyword evidence="2" id="KW-0812">Transmembrane</keyword>
<feature type="compositionally biased region" description="Low complexity" evidence="1">
    <location>
        <begin position="368"/>
        <end position="386"/>
    </location>
</feature>
<feature type="transmembrane region" description="Helical" evidence="2">
    <location>
        <begin position="315"/>
        <end position="337"/>
    </location>
</feature>
<evidence type="ECO:0000256" key="2">
    <source>
        <dbReference type="SAM" id="Phobius"/>
    </source>
</evidence>
<feature type="compositionally biased region" description="Low complexity" evidence="1">
    <location>
        <begin position="201"/>
        <end position="218"/>
    </location>
</feature>
<feature type="compositionally biased region" description="Low complexity" evidence="1">
    <location>
        <begin position="227"/>
        <end position="243"/>
    </location>
</feature>
<keyword evidence="2" id="KW-0472">Membrane</keyword>
<feature type="region of interest" description="Disordered" evidence="1">
    <location>
        <begin position="110"/>
        <end position="147"/>
    </location>
</feature>
<evidence type="ECO:0000256" key="1">
    <source>
        <dbReference type="SAM" id="MobiDB-lite"/>
    </source>
</evidence>